<protein>
    <submittedName>
        <fullName evidence="1">Uncharacterized protein</fullName>
    </submittedName>
</protein>
<name>A0ABY6HYZ8_9ARCH</name>
<evidence type="ECO:0000313" key="1">
    <source>
        <dbReference type="EMBL" id="UYP48737.1"/>
    </source>
</evidence>
<reference evidence="1" key="1">
    <citation type="submission" date="2022-09" db="EMBL/GenBank/DDBJ databases">
        <title>Actin cytoskeleton and complex cell architecture in an #Asgard archaeon.</title>
        <authorList>
            <person name="Ponce Toledo R.I."/>
            <person name="Schleper C."/>
            <person name="Rodrigues Oliveira T."/>
            <person name="Wollweber F."/>
            <person name="Xu J."/>
            <person name="Rittmann S."/>
            <person name="Klingl A."/>
            <person name="Pilhofer M."/>
        </authorList>
    </citation>
    <scope>NUCLEOTIDE SEQUENCE</scope>
    <source>
        <strain evidence="1">B-35</strain>
    </source>
</reference>
<sequence length="212" mass="24368">MPEGIVIIDWDEFEGGVVSFKYPDIEVPSNLVQLLQISHSFNPGLITIQETDFHALSIGNEDLQKVIVLILNKFEDASDFTEIIYTINKSVSDHSESQKLENELTRIFGLSQSVFKAREAVLTKLANEVTELKNREIDLKLSLEWLLLNETSPENQIILVLLRYGSMQCSNLTKYIELPETEIQSLLNEMETKKILENRDGFYFLLIHYQIS</sequence>
<accession>A0ABY6HYZ8</accession>
<organism evidence="1 2">
    <name type="scientific">Candidatus Lokiarchaeum ossiferum</name>
    <dbReference type="NCBI Taxonomy" id="2951803"/>
    <lineage>
        <taxon>Archaea</taxon>
        <taxon>Promethearchaeati</taxon>
        <taxon>Promethearchaeota</taxon>
        <taxon>Promethearchaeia</taxon>
        <taxon>Promethearchaeales</taxon>
        <taxon>Promethearchaeaceae</taxon>
        <taxon>Candidatus Lokiarchaeum</taxon>
    </lineage>
</organism>
<dbReference type="EMBL" id="CP104013">
    <property type="protein sequence ID" value="UYP48737.1"/>
    <property type="molecule type" value="Genomic_DNA"/>
</dbReference>
<gene>
    <name evidence="1" type="ORF">NEF87_005022</name>
</gene>
<dbReference type="Proteomes" id="UP001208689">
    <property type="component" value="Chromosome"/>
</dbReference>
<evidence type="ECO:0000313" key="2">
    <source>
        <dbReference type="Proteomes" id="UP001208689"/>
    </source>
</evidence>
<proteinExistence type="predicted"/>
<keyword evidence="2" id="KW-1185">Reference proteome</keyword>